<sequence length="1013" mass="113408">MTQSGYDLHDLVREAHTRWLKPAEVLFILQNHTEDQLTHEPAKKPASGSLFLFNKRVLRFFRKDGHSWRKKKDGRTVGEAHERLKVGNVEALNCYYAHGEENPHFQRRSYWMLDPQYEHIVLVHYREINEGRHSSGSTSLSPESPSTLSQSPSSYTAQHPGSLTMISELHELYQSPGSIEVSSDAVVKTKGMDHLGMKEIKEEVVGSSELEVSQALRRLEMQLSLTDDTVEDIGPFCNEDENSNDAEDIINDRFRSTESLDELDELMWRQHSGGNREQNPHSLAQQVMVERKDSLSWKDMLGVNTSSPGAESQEGIFPTSDENGMVLPHSRHERVGEQERYQWINIGGRNLYLPKCDDTPTPDHNKNLQHSTYNKYLSSSENPLTLPSSKLSSQEIENLNFPAYSPVADVGYSNSDYFTTLFDQGPNGMHLEADSSLTIAQDQKFTIREIFPEWCYASEATKVVVVGSFLCDPSGGAWTCMFGDIEVPVHIIQEGVISCLAPPHLPGKVTLCITSGNRESCSEVREFEYRVQPTSCAQCGSSQKEMTKSPEELLLLVRLVRMLLYDTSMQKADGTASGIDQWVKLRTGEDSWDHVIEALLLGSWTSSSTMDWLMQELLKDKLQQWLSSRSQEQCDESGCCLSKKEQGVIHMIAGLGFEWALNPVLNSGVSINFRDISGWTALHWAAHLGREKMVAALIASGASAGAVTDPNSSDPTGKTPASIAAASGHKGLAGYLSEVELTSHLTSLKLKEKELSNSSADVEAEIAVNCISQSQRSFTANEDQNSLKDTLAAVRNAAQAAARIQAAFRAHSFRRRQEKEVASDAGASVDGYNILPNDIQGISVASKLAFRNTRDHNAALSIQKKFRGWKGRKDFLAFRKKVVKIQAHFRGHQVRKQYKVICWAVGILEKVVLRWRRKGVGLRGYRHESEPIDESEDEDIIKVFRKEKVEGAIDKAFSRVLSMVDSPNARQQYSRVLERYRQAKAAGTESEITSTSQGDITYMENDDAYQYLL</sequence>
<keyword evidence="2" id="KW-1185">Reference proteome</keyword>
<comment type="caution">
    <text evidence="1">The sequence shown here is derived from an EMBL/GenBank/DDBJ whole genome shotgun (WGS) entry which is preliminary data.</text>
</comment>
<gene>
    <name evidence="1" type="ORF">Vadar_030757</name>
</gene>
<proteinExistence type="predicted"/>
<protein>
    <submittedName>
        <fullName evidence="1">Uncharacterized protein</fullName>
    </submittedName>
</protein>
<evidence type="ECO:0000313" key="1">
    <source>
        <dbReference type="EMBL" id="KAH7835874.1"/>
    </source>
</evidence>
<organism evidence="1 2">
    <name type="scientific">Vaccinium darrowii</name>
    <dbReference type="NCBI Taxonomy" id="229202"/>
    <lineage>
        <taxon>Eukaryota</taxon>
        <taxon>Viridiplantae</taxon>
        <taxon>Streptophyta</taxon>
        <taxon>Embryophyta</taxon>
        <taxon>Tracheophyta</taxon>
        <taxon>Spermatophyta</taxon>
        <taxon>Magnoliopsida</taxon>
        <taxon>eudicotyledons</taxon>
        <taxon>Gunneridae</taxon>
        <taxon>Pentapetalae</taxon>
        <taxon>asterids</taxon>
        <taxon>Ericales</taxon>
        <taxon>Ericaceae</taxon>
        <taxon>Vaccinioideae</taxon>
        <taxon>Vaccinieae</taxon>
        <taxon>Vaccinium</taxon>
    </lineage>
</organism>
<evidence type="ECO:0000313" key="2">
    <source>
        <dbReference type="Proteomes" id="UP000828048"/>
    </source>
</evidence>
<name>A0ACB7X5N2_9ERIC</name>
<reference evidence="1 2" key="1">
    <citation type="journal article" date="2021" name="Hortic Res">
        <title>High-quality reference genome and annotation aids understanding of berry development for evergreen blueberry (Vaccinium darrowii).</title>
        <authorList>
            <person name="Yu J."/>
            <person name="Hulse-Kemp A.M."/>
            <person name="Babiker E."/>
            <person name="Staton M."/>
        </authorList>
    </citation>
    <scope>NUCLEOTIDE SEQUENCE [LARGE SCALE GENOMIC DNA]</scope>
    <source>
        <strain evidence="2">cv. NJ 8807/NJ 8810</strain>
        <tissue evidence="1">Young leaf</tissue>
    </source>
</reference>
<dbReference type="EMBL" id="CM037152">
    <property type="protein sequence ID" value="KAH7835874.1"/>
    <property type="molecule type" value="Genomic_DNA"/>
</dbReference>
<accession>A0ACB7X5N2</accession>
<dbReference type="Proteomes" id="UP000828048">
    <property type="component" value="Chromosome 2"/>
</dbReference>